<sequence>MEGIIGITAKIVIGIVAVEHLYILWLEMFAWETKGKETFRSLPKHLFKDTKVLAANQGLYNGFLSAGLFWSLLIGDSLWQHNIALFFLSCVFIAGIYGGATAEKGIFFKQALPALIGIILLLLS</sequence>
<dbReference type="PANTHER" id="PTHR38446">
    <property type="entry name" value="BLL0914 PROTEIN"/>
    <property type="match status" value="1"/>
</dbReference>
<dbReference type="InterPro" id="IPR009732">
    <property type="entry name" value="DUF1304"/>
</dbReference>
<protein>
    <submittedName>
        <fullName evidence="2">DUF1304 domain-containing protein</fullName>
    </submittedName>
</protein>
<name>A0ABV0BXC9_9SPHI</name>
<dbReference type="Pfam" id="PF06993">
    <property type="entry name" value="DUF1304"/>
    <property type="match status" value="1"/>
</dbReference>
<dbReference type="EMBL" id="JBDJNQ010000007">
    <property type="protein sequence ID" value="MEN5378623.1"/>
    <property type="molecule type" value="Genomic_DNA"/>
</dbReference>
<evidence type="ECO:0000313" key="3">
    <source>
        <dbReference type="Proteomes" id="UP001409291"/>
    </source>
</evidence>
<keyword evidence="1" id="KW-0472">Membrane</keyword>
<reference evidence="2 3" key="1">
    <citation type="submission" date="2024-04" db="EMBL/GenBank/DDBJ databases">
        <title>WGS of bacteria from Torrens River.</title>
        <authorList>
            <person name="Wyrsch E.R."/>
            <person name="Drigo B."/>
        </authorList>
    </citation>
    <scope>NUCLEOTIDE SEQUENCE [LARGE SCALE GENOMIC DNA]</scope>
    <source>
        <strain evidence="2 3">TWI391</strain>
    </source>
</reference>
<evidence type="ECO:0000256" key="1">
    <source>
        <dbReference type="SAM" id="Phobius"/>
    </source>
</evidence>
<keyword evidence="1" id="KW-0812">Transmembrane</keyword>
<accession>A0ABV0BXC9</accession>
<feature type="transmembrane region" description="Helical" evidence="1">
    <location>
        <begin position="52"/>
        <end position="73"/>
    </location>
</feature>
<dbReference type="Proteomes" id="UP001409291">
    <property type="component" value="Unassembled WGS sequence"/>
</dbReference>
<dbReference type="RefSeq" id="WP_021188319.1">
    <property type="nucleotide sequence ID" value="NZ_JAOQNK010000001.1"/>
</dbReference>
<feature type="transmembrane region" description="Helical" evidence="1">
    <location>
        <begin position="79"/>
        <end position="99"/>
    </location>
</feature>
<evidence type="ECO:0000313" key="2">
    <source>
        <dbReference type="EMBL" id="MEN5378623.1"/>
    </source>
</evidence>
<organism evidence="2 3">
    <name type="scientific">Sphingobacterium kitahiroshimense</name>
    <dbReference type="NCBI Taxonomy" id="470446"/>
    <lineage>
        <taxon>Bacteria</taxon>
        <taxon>Pseudomonadati</taxon>
        <taxon>Bacteroidota</taxon>
        <taxon>Sphingobacteriia</taxon>
        <taxon>Sphingobacteriales</taxon>
        <taxon>Sphingobacteriaceae</taxon>
        <taxon>Sphingobacterium</taxon>
    </lineage>
</organism>
<proteinExistence type="predicted"/>
<comment type="caution">
    <text evidence="2">The sequence shown here is derived from an EMBL/GenBank/DDBJ whole genome shotgun (WGS) entry which is preliminary data.</text>
</comment>
<dbReference type="PANTHER" id="PTHR38446:SF1">
    <property type="entry name" value="BLL0914 PROTEIN"/>
    <property type="match status" value="1"/>
</dbReference>
<feature type="transmembrane region" description="Helical" evidence="1">
    <location>
        <begin position="106"/>
        <end position="123"/>
    </location>
</feature>
<keyword evidence="1" id="KW-1133">Transmembrane helix</keyword>
<keyword evidence="3" id="KW-1185">Reference proteome</keyword>
<feature type="transmembrane region" description="Helical" evidence="1">
    <location>
        <begin position="12"/>
        <end position="31"/>
    </location>
</feature>
<gene>
    <name evidence="2" type="ORF">ABE541_15275</name>
</gene>